<dbReference type="Proteomes" id="UP000315783">
    <property type="component" value="Unassembled WGS sequence"/>
</dbReference>
<gene>
    <name evidence="2" type="ORF">IF1G_07207</name>
</gene>
<proteinExistence type="predicted"/>
<evidence type="ECO:0000256" key="1">
    <source>
        <dbReference type="SAM" id="SignalP"/>
    </source>
</evidence>
<organism evidence="2 3">
    <name type="scientific">Cordyceps javanica</name>
    <dbReference type="NCBI Taxonomy" id="43265"/>
    <lineage>
        <taxon>Eukaryota</taxon>
        <taxon>Fungi</taxon>
        <taxon>Dikarya</taxon>
        <taxon>Ascomycota</taxon>
        <taxon>Pezizomycotina</taxon>
        <taxon>Sordariomycetes</taxon>
        <taxon>Hypocreomycetidae</taxon>
        <taxon>Hypocreales</taxon>
        <taxon>Cordycipitaceae</taxon>
        <taxon>Cordyceps</taxon>
    </lineage>
</organism>
<keyword evidence="3" id="KW-1185">Reference proteome</keyword>
<evidence type="ECO:0000313" key="3">
    <source>
        <dbReference type="Proteomes" id="UP000315783"/>
    </source>
</evidence>
<reference evidence="2 3" key="1">
    <citation type="journal article" date="2019" name="Appl. Microbiol. Biotechnol.">
        <title>Genome sequence of Isaria javanica and comparative genome analysis insights into family S53 peptidase evolution in fungal entomopathogens.</title>
        <authorList>
            <person name="Lin R."/>
            <person name="Zhang X."/>
            <person name="Xin B."/>
            <person name="Zou M."/>
            <person name="Gao Y."/>
            <person name="Qin F."/>
            <person name="Hu Q."/>
            <person name="Xie B."/>
            <person name="Cheng X."/>
        </authorList>
    </citation>
    <scope>NUCLEOTIDE SEQUENCE [LARGE SCALE GENOMIC DNA]</scope>
    <source>
        <strain evidence="2 3">IJ1G</strain>
    </source>
</reference>
<name>A0A545UY07_9HYPO</name>
<sequence>MRPAHVMALGAAGLSGLASAVESVLFAEHGISNPTLYARDVRGSFNGQDVNSPGGFRTGVNFPLRSEGICKFAVDVMKDQRIFPMLGPAIICPAGGEPMLNNMRRHEVALLAARLAVEYDLNCKLTEDTSHYVAHDPSVNLKVFDRNHQPEVRHERIGNQTEIFYLDCGAVFLNRPFWGPSGSGQYPQVRMVRDSRGYMPLMAPYMPNHVFKNFPNAEYGADSQPPWLAEVIQEIDRDGY</sequence>
<dbReference type="AlphaFoldDB" id="A0A545UY07"/>
<protein>
    <submittedName>
        <fullName evidence="2">Uncharacterized protein</fullName>
    </submittedName>
</protein>
<comment type="caution">
    <text evidence="2">The sequence shown here is derived from an EMBL/GenBank/DDBJ whole genome shotgun (WGS) entry which is preliminary data.</text>
</comment>
<accession>A0A545UY07</accession>
<feature type="signal peptide" evidence="1">
    <location>
        <begin position="1"/>
        <end position="20"/>
    </location>
</feature>
<evidence type="ECO:0000313" key="2">
    <source>
        <dbReference type="EMBL" id="TQV94328.1"/>
    </source>
</evidence>
<dbReference type="EMBL" id="SPUK01000010">
    <property type="protein sequence ID" value="TQV94328.1"/>
    <property type="molecule type" value="Genomic_DNA"/>
</dbReference>
<feature type="chain" id="PRO_5021749044" evidence="1">
    <location>
        <begin position="21"/>
        <end position="240"/>
    </location>
</feature>
<dbReference type="OrthoDB" id="4870575at2759"/>
<keyword evidence="1" id="KW-0732">Signal</keyword>